<keyword evidence="3" id="KW-0732">Signal</keyword>
<feature type="domain" description="DUF2207" evidence="4">
    <location>
        <begin position="34"/>
        <end position="226"/>
    </location>
</feature>
<feature type="signal peptide" evidence="3">
    <location>
        <begin position="1"/>
        <end position="29"/>
    </location>
</feature>
<sequence length="641" mass="67245">MTPLLKLRVPALLAAVLVTLFVAAGPAAADPAGRITDLKINYRLDTAGVLHVQETFTWDFGGIAHGMQRELITREPDPTTGKDMVYTISNFRVTSPDPDVSTKVSTTDNGGPLDRNRSTVYRIGDPGQLIMNQPTTYVINYDETGTVRTSGNYDELYWDATGAANPAIDETTITASVPGGAQDVRCYAGPVGSNAPCAGAAKDTTRAAQFTATKLAAGDNVTIGVKIKPGLISDDHPHLVARASFGQVLKTPVTMISGVLSLLITLAIIGWGLLRARRRNTDRRFLDLPPGTLPEPGSQPRIGPSAIGVEIPVRFEPPETPVAEAAYLVDGRYSERITAAVLVSLAVSGAIRIAAPQQGNSVLGVDLLDKGAATGAVESAVVAELFRKSHDRRDIAHRGSLVGEARTARRVTLAEVTRRGWFDRMPSNPDTVSASGLTTLIVFGLLGLGALLLASVVLPFWPSGQLGPGFPFAIFFIIPPVLALVGAVLLPLWRGTRGRRSAAGRAMADQVTGFRQYLATAEADQLKFEEGEDIFSRYLPWAIAFDLADRWQRLCQQLVRSGRLTQQAPSWLGNLNGTLGAFDAALLTGSLATAATPARSSGFSSSGSSSSSSGFGSGGSSFGGGGGFSGGGGGGGGSSSW</sequence>
<protein>
    <recommendedName>
        <fullName evidence="8">Membrane protein DUF2207</fullName>
    </recommendedName>
</protein>
<feature type="region of interest" description="Disordered" evidence="1">
    <location>
        <begin position="598"/>
        <end position="618"/>
    </location>
</feature>
<reference evidence="6" key="2">
    <citation type="submission" date="2020-09" db="EMBL/GenBank/DDBJ databases">
        <authorList>
            <person name="Sun Q."/>
            <person name="Zhou Y."/>
        </authorList>
    </citation>
    <scope>NUCLEOTIDE SEQUENCE</scope>
    <source>
        <strain evidence="6">CGMCC 4.7306</strain>
    </source>
</reference>
<dbReference type="RefSeq" id="WP_188893426.1">
    <property type="nucleotide sequence ID" value="NZ_BMMZ01000001.1"/>
</dbReference>
<feature type="transmembrane region" description="Helical" evidence="2">
    <location>
        <begin position="434"/>
        <end position="458"/>
    </location>
</feature>
<dbReference type="InterPro" id="IPR018702">
    <property type="entry name" value="DUF2207"/>
</dbReference>
<evidence type="ECO:0000313" key="7">
    <source>
        <dbReference type="Proteomes" id="UP000613840"/>
    </source>
</evidence>
<dbReference type="InterPro" id="IPR048389">
    <property type="entry name" value="YciQ-like_C"/>
</dbReference>
<keyword evidence="2" id="KW-0472">Membrane</keyword>
<name>A0A917S1I2_9ACTN</name>
<feature type="domain" description="Predicted membrane protein YciQ-like C-terminal" evidence="5">
    <location>
        <begin position="315"/>
        <end position="553"/>
    </location>
</feature>
<evidence type="ECO:0000256" key="2">
    <source>
        <dbReference type="SAM" id="Phobius"/>
    </source>
</evidence>
<keyword evidence="2" id="KW-0812">Transmembrane</keyword>
<organism evidence="6 7">
    <name type="scientific">Microlunatus endophyticus</name>
    <dbReference type="NCBI Taxonomy" id="1716077"/>
    <lineage>
        <taxon>Bacteria</taxon>
        <taxon>Bacillati</taxon>
        <taxon>Actinomycetota</taxon>
        <taxon>Actinomycetes</taxon>
        <taxon>Propionibacteriales</taxon>
        <taxon>Propionibacteriaceae</taxon>
        <taxon>Microlunatus</taxon>
    </lineage>
</organism>
<evidence type="ECO:0000259" key="4">
    <source>
        <dbReference type="Pfam" id="PF09972"/>
    </source>
</evidence>
<dbReference type="Pfam" id="PF20990">
    <property type="entry name" value="DUF2207_C"/>
    <property type="match status" value="1"/>
</dbReference>
<feature type="compositionally biased region" description="Low complexity" evidence="1">
    <location>
        <begin position="598"/>
        <end position="614"/>
    </location>
</feature>
<evidence type="ECO:0000313" key="6">
    <source>
        <dbReference type="EMBL" id="GGL48659.1"/>
    </source>
</evidence>
<feature type="region of interest" description="Disordered" evidence="1">
    <location>
        <begin position="97"/>
        <end position="117"/>
    </location>
</feature>
<comment type="caution">
    <text evidence="6">The sequence shown here is derived from an EMBL/GenBank/DDBJ whole genome shotgun (WGS) entry which is preliminary data.</text>
</comment>
<dbReference type="AlphaFoldDB" id="A0A917S1I2"/>
<reference evidence="6" key="1">
    <citation type="journal article" date="2014" name="Int. J. Syst. Evol. Microbiol.">
        <title>Complete genome sequence of Corynebacterium casei LMG S-19264T (=DSM 44701T), isolated from a smear-ripened cheese.</title>
        <authorList>
            <consortium name="US DOE Joint Genome Institute (JGI-PGF)"/>
            <person name="Walter F."/>
            <person name="Albersmeier A."/>
            <person name="Kalinowski J."/>
            <person name="Ruckert C."/>
        </authorList>
    </citation>
    <scope>NUCLEOTIDE SEQUENCE</scope>
    <source>
        <strain evidence="6">CGMCC 4.7306</strain>
    </source>
</reference>
<keyword evidence="7" id="KW-1185">Reference proteome</keyword>
<feature type="transmembrane region" description="Helical" evidence="2">
    <location>
        <begin position="470"/>
        <end position="493"/>
    </location>
</feature>
<keyword evidence="2" id="KW-1133">Transmembrane helix</keyword>
<evidence type="ECO:0000256" key="3">
    <source>
        <dbReference type="SAM" id="SignalP"/>
    </source>
</evidence>
<accession>A0A917S1I2</accession>
<feature type="transmembrane region" description="Helical" evidence="2">
    <location>
        <begin position="253"/>
        <end position="274"/>
    </location>
</feature>
<gene>
    <name evidence="6" type="ORF">GCM10011575_03280</name>
</gene>
<evidence type="ECO:0000256" key="1">
    <source>
        <dbReference type="SAM" id="MobiDB-lite"/>
    </source>
</evidence>
<dbReference type="Pfam" id="PF09972">
    <property type="entry name" value="DUF2207"/>
    <property type="match status" value="1"/>
</dbReference>
<evidence type="ECO:0008006" key="8">
    <source>
        <dbReference type="Google" id="ProtNLM"/>
    </source>
</evidence>
<dbReference type="Proteomes" id="UP000613840">
    <property type="component" value="Unassembled WGS sequence"/>
</dbReference>
<proteinExistence type="predicted"/>
<dbReference type="EMBL" id="BMMZ01000001">
    <property type="protein sequence ID" value="GGL48659.1"/>
    <property type="molecule type" value="Genomic_DNA"/>
</dbReference>
<feature type="chain" id="PRO_5037756125" description="Membrane protein DUF2207" evidence="3">
    <location>
        <begin position="30"/>
        <end position="641"/>
    </location>
</feature>
<evidence type="ECO:0000259" key="5">
    <source>
        <dbReference type="Pfam" id="PF20990"/>
    </source>
</evidence>